<accession>A0A934QF28</accession>
<reference evidence="4" key="2">
    <citation type="journal article" date="2020" name="Microorganisms">
        <title>Osmotic Adaptation and Compatible Solute Biosynthesis of Phototrophic Bacteria as Revealed from Genome Analyses.</title>
        <authorList>
            <person name="Imhoff J.F."/>
            <person name="Rahn T."/>
            <person name="Kunzel S."/>
            <person name="Keller A."/>
            <person name="Neulinger S.C."/>
        </authorList>
    </citation>
    <scope>NUCLEOTIDE SEQUENCE</scope>
    <source>
        <strain evidence="4">DSM 9154</strain>
    </source>
</reference>
<organism evidence="4 5">
    <name type="scientific">Rhodovibrio salinarum</name>
    <dbReference type="NCBI Taxonomy" id="1087"/>
    <lineage>
        <taxon>Bacteria</taxon>
        <taxon>Pseudomonadati</taxon>
        <taxon>Pseudomonadota</taxon>
        <taxon>Alphaproteobacteria</taxon>
        <taxon>Rhodospirillales</taxon>
        <taxon>Rhodovibrionaceae</taxon>
        <taxon>Rhodovibrio</taxon>
    </lineage>
</organism>
<dbReference type="Proteomes" id="UP000778970">
    <property type="component" value="Unassembled WGS sequence"/>
</dbReference>
<sequence length="310" mass="33883">MVILFQSKADDPEKWRQAFAAALPEADLRIGADSVSDVREVDYAVAWKPPKGLLKQYPNLKAILSLGAGVDHLASDPDLPTDVPVVRLIDPGLTWGMTEYVLWAVLGHHRRTREYRQLQAEHRWERLEVPLGPSRRVGVMGLGELGADAARALAAMRFEVAGWSNRRKEIDGIESFAGQDELGKFLARTEVLVNLLPLTEQTTGLLNRHTLGALPKGACLVNVARGGHLVEADLLELLGTGQIAEATLDVFAEEPLPASHPFWDHPRITITPHEAAVTPPETAAATIAENIRKMERGAAPSPIVDFSKGY</sequence>
<dbReference type="PANTHER" id="PTHR43333">
    <property type="entry name" value="2-HACID_DH_C DOMAIN-CONTAINING PROTEIN"/>
    <property type="match status" value="1"/>
</dbReference>
<keyword evidence="5" id="KW-1185">Reference proteome</keyword>
<dbReference type="GO" id="GO:0051287">
    <property type="term" value="F:NAD binding"/>
    <property type="evidence" value="ECO:0007669"/>
    <property type="project" value="InterPro"/>
</dbReference>
<gene>
    <name evidence="4" type="ORF">CKO21_01555</name>
</gene>
<dbReference type="AlphaFoldDB" id="A0A934QF28"/>
<evidence type="ECO:0000256" key="2">
    <source>
        <dbReference type="ARBA" id="ARBA00023027"/>
    </source>
</evidence>
<dbReference type="GO" id="GO:0016616">
    <property type="term" value="F:oxidoreductase activity, acting on the CH-OH group of donors, NAD or NADP as acceptor"/>
    <property type="evidence" value="ECO:0007669"/>
    <property type="project" value="UniProtKB-ARBA"/>
</dbReference>
<keyword evidence="1" id="KW-0560">Oxidoreductase</keyword>
<dbReference type="PROSITE" id="PS00671">
    <property type="entry name" value="D_2_HYDROXYACID_DH_3"/>
    <property type="match status" value="1"/>
</dbReference>
<dbReference type="SUPFAM" id="SSF52283">
    <property type="entry name" value="Formate/glycerate dehydrogenase catalytic domain-like"/>
    <property type="match status" value="1"/>
</dbReference>
<feature type="domain" description="D-isomer specific 2-hydroxyacid dehydrogenase NAD-binding" evidence="3">
    <location>
        <begin position="103"/>
        <end position="274"/>
    </location>
</feature>
<dbReference type="CDD" id="cd12164">
    <property type="entry name" value="GDH_like_2"/>
    <property type="match status" value="1"/>
</dbReference>
<evidence type="ECO:0000313" key="4">
    <source>
        <dbReference type="EMBL" id="MBK1695933.1"/>
    </source>
</evidence>
<dbReference type="InterPro" id="IPR006140">
    <property type="entry name" value="D-isomer_DH_NAD-bd"/>
</dbReference>
<comment type="caution">
    <text evidence="4">The sequence shown here is derived from an EMBL/GenBank/DDBJ whole genome shotgun (WGS) entry which is preliminary data.</text>
</comment>
<dbReference type="Pfam" id="PF02826">
    <property type="entry name" value="2-Hacid_dh_C"/>
    <property type="match status" value="1"/>
</dbReference>
<dbReference type="RefSeq" id="WP_027287629.1">
    <property type="nucleotide sequence ID" value="NZ_NRRE01000008.1"/>
</dbReference>
<proteinExistence type="predicted"/>
<dbReference type="EMBL" id="NRRE01000008">
    <property type="protein sequence ID" value="MBK1695933.1"/>
    <property type="molecule type" value="Genomic_DNA"/>
</dbReference>
<dbReference type="InterPro" id="IPR036291">
    <property type="entry name" value="NAD(P)-bd_dom_sf"/>
</dbReference>
<reference evidence="4" key="1">
    <citation type="submission" date="2017-08" db="EMBL/GenBank/DDBJ databases">
        <authorList>
            <person name="Imhoff J.F."/>
            <person name="Rahn T."/>
            <person name="Kuenzel S."/>
            <person name="Neulinger S.C."/>
        </authorList>
    </citation>
    <scope>NUCLEOTIDE SEQUENCE</scope>
    <source>
        <strain evidence="4">DSM 9154</strain>
    </source>
</reference>
<dbReference type="Gene3D" id="3.40.50.720">
    <property type="entry name" value="NAD(P)-binding Rossmann-like Domain"/>
    <property type="match status" value="2"/>
</dbReference>
<evidence type="ECO:0000259" key="3">
    <source>
        <dbReference type="Pfam" id="PF02826"/>
    </source>
</evidence>
<dbReference type="SUPFAM" id="SSF51735">
    <property type="entry name" value="NAD(P)-binding Rossmann-fold domains"/>
    <property type="match status" value="1"/>
</dbReference>
<protein>
    <submittedName>
        <fullName evidence="4">Glyoxylate/hydroxypyruvate reductase A</fullName>
    </submittedName>
</protein>
<dbReference type="InterPro" id="IPR029753">
    <property type="entry name" value="D-isomer_DH_CS"/>
</dbReference>
<evidence type="ECO:0000313" key="5">
    <source>
        <dbReference type="Proteomes" id="UP000778970"/>
    </source>
</evidence>
<keyword evidence="2" id="KW-0520">NAD</keyword>
<evidence type="ECO:0000256" key="1">
    <source>
        <dbReference type="ARBA" id="ARBA00023002"/>
    </source>
</evidence>
<name>A0A934QF28_9PROT</name>
<dbReference type="PANTHER" id="PTHR43333:SF1">
    <property type="entry name" value="D-ISOMER SPECIFIC 2-HYDROXYACID DEHYDROGENASE NAD-BINDING DOMAIN-CONTAINING PROTEIN"/>
    <property type="match status" value="1"/>
</dbReference>